<gene>
    <name evidence="6" type="ORF">QBC36DRAFT_229973</name>
</gene>
<feature type="region of interest" description="Disordered" evidence="4">
    <location>
        <begin position="82"/>
        <end position="136"/>
    </location>
</feature>
<dbReference type="GO" id="GO:0031119">
    <property type="term" value="P:tRNA pseudouridine synthesis"/>
    <property type="evidence" value="ECO:0007669"/>
    <property type="project" value="TreeGrafter"/>
</dbReference>
<evidence type="ECO:0000256" key="2">
    <source>
        <dbReference type="ARBA" id="ARBA00022694"/>
    </source>
</evidence>
<organism evidence="6 7">
    <name type="scientific">Triangularia setosa</name>
    <dbReference type="NCBI Taxonomy" id="2587417"/>
    <lineage>
        <taxon>Eukaryota</taxon>
        <taxon>Fungi</taxon>
        <taxon>Dikarya</taxon>
        <taxon>Ascomycota</taxon>
        <taxon>Pezizomycotina</taxon>
        <taxon>Sordariomycetes</taxon>
        <taxon>Sordariomycetidae</taxon>
        <taxon>Sordariales</taxon>
        <taxon>Podosporaceae</taxon>
        <taxon>Triangularia</taxon>
    </lineage>
</organism>
<evidence type="ECO:0000313" key="6">
    <source>
        <dbReference type="EMBL" id="KAK4180365.1"/>
    </source>
</evidence>
<dbReference type="InterPro" id="IPR001406">
    <property type="entry name" value="PsdUridine_synth_TruA"/>
</dbReference>
<dbReference type="PANTHER" id="PTHR11142:SF5">
    <property type="entry name" value="TRNA PSEUDOURIDINE(38_39) SYNTHASE"/>
    <property type="match status" value="1"/>
</dbReference>
<reference evidence="6" key="1">
    <citation type="journal article" date="2023" name="Mol. Phylogenet. Evol.">
        <title>Genome-scale phylogeny and comparative genomics of the fungal order Sordariales.</title>
        <authorList>
            <person name="Hensen N."/>
            <person name="Bonometti L."/>
            <person name="Westerberg I."/>
            <person name="Brannstrom I.O."/>
            <person name="Guillou S."/>
            <person name="Cros-Aarteil S."/>
            <person name="Calhoun S."/>
            <person name="Haridas S."/>
            <person name="Kuo A."/>
            <person name="Mondo S."/>
            <person name="Pangilinan J."/>
            <person name="Riley R."/>
            <person name="LaButti K."/>
            <person name="Andreopoulos B."/>
            <person name="Lipzen A."/>
            <person name="Chen C."/>
            <person name="Yan M."/>
            <person name="Daum C."/>
            <person name="Ng V."/>
            <person name="Clum A."/>
            <person name="Steindorff A."/>
            <person name="Ohm R.A."/>
            <person name="Martin F."/>
            <person name="Silar P."/>
            <person name="Natvig D.O."/>
            <person name="Lalanne C."/>
            <person name="Gautier V."/>
            <person name="Ament-Velasquez S.L."/>
            <person name="Kruys A."/>
            <person name="Hutchinson M.I."/>
            <person name="Powell A.J."/>
            <person name="Barry K."/>
            <person name="Miller A.N."/>
            <person name="Grigoriev I.V."/>
            <person name="Debuchy R."/>
            <person name="Gladieux P."/>
            <person name="Hiltunen Thoren M."/>
            <person name="Johannesson H."/>
        </authorList>
    </citation>
    <scope>NUCLEOTIDE SEQUENCE</scope>
    <source>
        <strain evidence="6">CBS 892.96</strain>
    </source>
</reference>
<evidence type="ECO:0000313" key="7">
    <source>
        <dbReference type="Proteomes" id="UP001302321"/>
    </source>
</evidence>
<protein>
    <submittedName>
        <fullName evidence="6">Pseudouridine synthase</fullName>
    </submittedName>
</protein>
<dbReference type="Proteomes" id="UP001302321">
    <property type="component" value="Unassembled WGS sequence"/>
</dbReference>
<dbReference type="PANTHER" id="PTHR11142">
    <property type="entry name" value="PSEUDOURIDYLATE SYNTHASE"/>
    <property type="match status" value="1"/>
</dbReference>
<comment type="similarity">
    <text evidence="1">Belongs to the tRNA pseudouridine synthase TruA family.</text>
</comment>
<evidence type="ECO:0000259" key="5">
    <source>
        <dbReference type="Pfam" id="PF01416"/>
    </source>
</evidence>
<feature type="compositionally biased region" description="Basic residues" evidence="4">
    <location>
        <begin position="269"/>
        <end position="281"/>
    </location>
</feature>
<proteinExistence type="inferred from homology"/>
<name>A0AAN6WF29_9PEZI</name>
<sequence length="675" mass="76265">MNSLPAFRRSVNRPAHAHKRAVTFVLTNATQVSSQSSVVAIRLRKESNSPQSSSSRNIELKNKMDYQNWTKERLLERVKELEAQLKSQSQSPPSQPTTTTTITTTTTAPSQPKHPVATTPTVEECEPPKKKQKKISTGIDPSRYTTRLIALKLSYLGKNYGGFEYSGSGSLPSIEEELWKALVKGCLITPAADPTKIDFSPFEYSKCGRTDRGVSAFGQVISIRVRSNKLPPLKKEPEQQPEEDIVMEGTPEQEQQQQVEQQQDDTKQPGKKQPKKSKLPKKSWEDITDEINYPKVLNRLLPPDIKVLAWAPTLPEGFSARFSCYERQYRYFFTNPSMPPTILSPGEKSGWLDIPAMKKAAKYFEGLHDFRNFCKVDGGKQISNFQRRIFECDIEEVQGQDLGGVNWWGQGEQGKEDKVYYFHVRGSAFLWHQIRHMVAIVFNVGQGLEEPEIVKELLDTEKNGRKPGYIMAEEVPLVLWDCIFPKRPEAVTEGGKKETIVTGSSEDERSFMHNPNFKGEINFKDDGVDWVWLGEDQPGNLMGSNGLVDQLWEYWHERKMDELLSGLLLQQVATRADLSRKLGKEEPPPRKNGRVNLQRVYKGGHVTRSSGVYVPVMKKELMPTPVEINHKWAQAKGFKDSEDMANTKNWRSVIKANKAAEKAAVAAAGGAEKVE</sequence>
<dbReference type="EMBL" id="MU866100">
    <property type="protein sequence ID" value="KAK4180365.1"/>
    <property type="molecule type" value="Genomic_DNA"/>
</dbReference>
<dbReference type="Gene3D" id="3.30.70.580">
    <property type="entry name" value="Pseudouridine synthase I, catalytic domain, N-terminal subdomain"/>
    <property type="match status" value="1"/>
</dbReference>
<dbReference type="GO" id="GO:0009982">
    <property type="term" value="F:pseudouridine synthase activity"/>
    <property type="evidence" value="ECO:0007669"/>
    <property type="project" value="InterPro"/>
</dbReference>
<dbReference type="InterPro" id="IPR041707">
    <property type="entry name" value="Pus3-like"/>
</dbReference>
<dbReference type="GO" id="GO:0005634">
    <property type="term" value="C:nucleus"/>
    <property type="evidence" value="ECO:0007669"/>
    <property type="project" value="TreeGrafter"/>
</dbReference>
<evidence type="ECO:0000256" key="3">
    <source>
        <dbReference type="ARBA" id="ARBA00023235"/>
    </source>
</evidence>
<dbReference type="Gene3D" id="3.30.70.660">
    <property type="entry name" value="Pseudouridine synthase I, catalytic domain, C-terminal subdomain"/>
    <property type="match status" value="1"/>
</dbReference>
<keyword evidence="7" id="KW-1185">Reference proteome</keyword>
<dbReference type="GO" id="GO:0003723">
    <property type="term" value="F:RNA binding"/>
    <property type="evidence" value="ECO:0007669"/>
    <property type="project" value="InterPro"/>
</dbReference>
<dbReference type="AlphaFoldDB" id="A0AAN6WF29"/>
<feature type="compositionally biased region" description="Low complexity" evidence="4">
    <location>
        <begin position="87"/>
        <end position="111"/>
    </location>
</feature>
<keyword evidence="2" id="KW-0819">tRNA processing</keyword>
<dbReference type="CDD" id="cd02569">
    <property type="entry name" value="PseudoU_synth_ScPus3"/>
    <property type="match status" value="1"/>
</dbReference>
<feature type="domain" description="Pseudouridine synthase I TruA alpha/beta" evidence="5">
    <location>
        <begin position="360"/>
        <end position="485"/>
    </location>
</feature>
<feature type="region of interest" description="Disordered" evidence="4">
    <location>
        <begin position="228"/>
        <end position="283"/>
    </location>
</feature>
<keyword evidence="3" id="KW-0413">Isomerase</keyword>
<dbReference type="InterPro" id="IPR020097">
    <property type="entry name" value="PsdUridine_synth_TruA_a/b_dom"/>
</dbReference>
<evidence type="ECO:0000256" key="1">
    <source>
        <dbReference type="ARBA" id="ARBA00009375"/>
    </source>
</evidence>
<dbReference type="GO" id="GO:1990481">
    <property type="term" value="P:mRNA pseudouridine synthesis"/>
    <property type="evidence" value="ECO:0007669"/>
    <property type="project" value="TreeGrafter"/>
</dbReference>
<dbReference type="Pfam" id="PF01416">
    <property type="entry name" value="PseudoU_synth_1"/>
    <property type="match status" value="1"/>
</dbReference>
<reference evidence="6" key="2">
    <citation type="submission" date="2023-05" db="EMBL/GenBank/DDBJ databases">
        <authorList>
            <consortium name="Lawrence Berkeley National Laboratory"/>
            <person name="Steindorff A."/>
            <person name="Hensen N."/>
            <person name="Bonometti L."/>
            <person name="Westerberg I."/>
            <person name="Brannstrom I.O."/>
            <person name="Guillou S."/>
            <person name="Cros-Aarteil S."/>
            <person name="Calhoun S."/>
            <person name="Haridas S."/>
            <person name="Kuo A."/>
            <person name="Mondo S."/>
            <person name="Pangilinan J."/>
            <person name="Riley R."/>
            <person name="Labutti K."/>
            <person name="Andreopoulos B."/>
            <person name="Lipzen A."/>
            <person name="Chen C."/>
            <person name="Yanf M."/>
            <person name="Daum C."/>
            <person name="Ng V."/>
            <person name="Clum A."/>
            <person name="Ohm R."/>
            <person name="Martin F."/>
            <person name="Silar P."/>
            <person name="Natvig D."/>
            <person name="Lalanne C."/>
            <person name="Gautier V."/>
            <person name="Ament-Velasquez S.L."/>
            <person name="Kruys A."/>
            <person name="Hutchinson M.I."/>
            <person name="Powell A.J."/>
            <person name="Barry K."/>
            <person name="Miller A.N."/>
            <person name="Grigoriev I.V."/>
            <person name="Debuchy R."/>
            <person name="Gladieux P."/>
            <person name="Thoren M.H."/>
            <person name="Johannesson H."/>
        </authorList>
    </citation>
    <scope>NUCLEOTIDE SEQUENCE</scope>
    <source>
        <strain evidence="6">CBS 892.96</strain>
    </source>
</reference>
<comment type="caution">
    <text evidence="6">The sequence shown here is derived from an EMBL/GenBank/DDBJ whole genome shotgun (WGS) entry which is preliminary data.</text>
</comment>
<accession>A0AAN6WF29</accession>
<evidence type="ECO:0000256" key="4">
    <source>
        <dbReference type="SAM" id="MobiDB-lite"/>
    </source>
</evidence>
<dbReference type="SUPFAM" id="SSF55120">
    <property type="entry name" value="Pseudouridine synthase"/>
    <property type="match status" value="1"/>
</dbReference>
<dbReference type="InterPro" id="IPR020103">
    <property type="entry name" value="PsdUridine_synth_cat_dom_sf"/>
</dbReference>
<dbReference type="InterPro" id="IPR020094">
    <property type="entry name" value="TruA/RsuA/RluB/E/F_N"/>
</dbReference>
<dbReference type="InterPro" id="IPR020095">
    <property type="entry name" value="PsdUridine_synth_TruA_C"/>
</dbReference>
<feature type="compositionally biased region" description="Low complexity" evidence="4">
    <location>
        <begin position="252"/>
        <end position="261"/>
    </location>
</feature>
<dbReference type="GO" id="GO:0005737">
    <property type="term" value="C:cytoplasm"/>
    <property type="evidence" value="ECO:0007669"/>
    <property type="project" value="TreeGrafter"/>
</dbReference>
<dbReference type="HAMAP" id="MF_00171">
    <property type="entry name" value="TruA"/>
    <property type="match status" value="1"/>
</dbReference>